<dbReference type="Gene3D" id="1.25.40.20">
    <property type="entry name" value="Ankyrin repeat-containing domain"/>
    <property type="match status" value="1"/>
</dbReference>
<dbReference type="SUPFAM" id="SSF48403">
    <property type="entry name" value="Ankyrin repeat"/>
    <property type="match status" value="1"/>
</dbReference>
<dbReference type="PANTHER" id="PTHR24171">
    <property type="entry name" value="ANKYRIN REPEAT DOMAIN-CONTAINING PROTEIN 39-RELATED"/>
    <property type="match status" value="1"/>
</dbReference>
<dbReference type="AlphaFoldDB" id="A0AAD7U898"/>
<organism evidence="8 9">
    <name type="scientific">Chrysophaeum taylorii</name>
    <dbReference type="NCBI Taxonomy" id="2483200"/>
    <lineage>
        <taxon>Eukaryota</taxon>
        <taxon>Sar</taxon>
        <taxon>Stramenopiles</taxon>
        <taxon>Ochrophyta</taxon>
        <taxon>Pelagophyceae</taxon>
        <taxon>Pelagomonadales</taxon>
        <taxon>Pelagomonadaceae</taxon>
        <taxon>Chrysophaeum</taxon>
    </lineage>
</organism>
<feature type="repeat" description="ANK" evidence="5">
    <location>
        <begin position="145"/>
        <end position="177"/>
    </location>
</feature>
<evidence type="ECO:0000313" key="9">
    <source>
        <dbReference type="Proteomes" id="UP001230188"/>
    </source>
</evidence>
<feature type="domain" description="Beta-hexosaminidase bacterial type N-terminal" evidence="7">
    <location>
        <begin position="301"/>
        <end position="405"/>
    </location>
</feature>
<evidence type="ECO:0000256" key="1">
    <source>
        <dbReference type="ARBA" id="ARBA00022737"/>
    </source>
</evidence>
<feature type="region of interest" description="Disordered" evidence="6">
    <location>
        <begin position="237"/>
        <end position="261"/>
    </location>
</feature>
<gene>
    <name evidence="8" type="ORF">CTAYLR_001876</name>
</gene>
<dbReference type="InterPro" id="IPR029018">
    <property type="entry name" value="Hex-like_dom2"/>
</dbReference>
<dbReference type="EMBL" id="JAQMWT010000531">
    <property type="protein sequence ID" value="KAJ8600071.1"/>
    <property type="molecule type" value="Genomic_DNA"/>
</dbReference>
<dbReference type="Pfam" id="PF02838">
    <property type="entry name" value="Glyco_hydro_20b"/>
    <property type="match status" value="1"/>
</dbReference>
<sequence>MSSSSEEEKEGSAEEEGPPEEEYRVLFAAAEYGRADIIGSAATSLKGKLEEGEELGVVLGKARSEEGQSLLEVACSNGKVDAVRALLRLGAFPEANGATWLEGGACRAAAYAELMQQVALGDAKRVEPLLKLVGAAHETDLASFGGDTPLHWAASFGQVEVAKALVASGAAVDAVNDDGATPLHEAAKSSNAAVATLLLEHGANADAVVGDGRDAGKTASDLAKDQRIKRALAEKMGAPQKNYQEQPPPKPAPPAAPPAPAKVASCRAPMVWPPPRRCRLLRGSAEEADWEVSSERGFVDVAVDDASAGFGEAVAALSELLGVRLDGVVPGDARFAGAKIRLSVCGKTTTGREAYRLAVCSRRARLVGADAAGLRYGVGTLAQLLRFYATADGLSLKLPSLAVDDCPDARVRAATMDLRTGAAVPRVLEDLQRLAAWRINTVYAFVDDAVDEATVDVVAARCAALGTITVVPTWPVGAAATNAERVLAVLRRDDEANGQKAAGTRPPVCDSVALKVGTAATKNDDAASAAAACGALASRLASAWRSAATMNSSSSSAGTVWVWGASDDEATRACEAAVDGTGLSLGFVADAEGAANAARVSNARPFAADCVVVGGSDARRPTALRQAPLVASLVAAARICRAERNAGVLVRSAPTEPEMATYARPFADATTLLGAGLAWRADAGKDLSQSELEALVSAHLWCYDPPVAGSTGDAAVEVRKKQLSAFLAGEDGRRLANDSPTDRRAAAAAALVTGRDERRDPEADGRGRGLLAECQKGDHFADRASDDEADLWPPGLAASEEDAAAVSRRFVARLVEAATVAVSDEARATLLRSHLRRLSNVVKAAPDDRDLWKWRHDDLGFFFDSSRDDLLDDDDDDEDLFSSDVDDDEPVFFFERGNGADFRTLEIRLRRVVDELRVAADLLRWMARLRALLLARARANHPSTTLADPVKALLSAVPSGTRSDVANRLLELLQRAAALWARRHAPKPAVRAAFRAAPSFIAEITFDLPNFKSAELERLIMASIDG</sequence>
<accession>A0AAD7U898</accession>
<dbReference type="PANTHER" id="PTHR24171:SF11">
    <property type="entry name" value="26S PROTEASOME NON-ATPASE REGULATORY SUBUNIT 10"/>
    <property type="match status" value="1"/>
</dbReference>
<evidence type="ECO:0000256" key="2">
    <source>
        <dbReference type="ARBA" id="ARBA00022801"/>
    </source>
</evidence>
<comment type="caution">
    <text evidence="8">The sequence shown here is derived from an EMBL/GenBank/DDBJ whole genome shotgun (WGS) entry which is preliminary data.</text>
</comment>
<keyword evidence="9" id="KW-1185">Reference proteome</keyword>
<reference evidence="8" key="1">
    <citation type="submission" date="2023-01" db="EMBL/GenBank/DDBJ databases">
        <title>Metagenome sequencing of chrysophaentin producing Chrysophaeum taylorii.</title>
        <authorList>
            <person name="Davison J."/>
            <person name="Bewley C."/>
        </authorList>
    </citation>
    <scope>NUCLEOTIDE SEQUENCE</scope>
    <source>
        <strain evidence="8">NIES-1699</strain>
    </source>
</reference>
<feature type="region of interest" description="Disordered" evidence="6">
    <location>
        <begin position="1"/>
        <end position="22"/>
    </location>
</feature>
<keyword evidence="1" id="KW-0677">Repeat</keyword>
<proteinExistence type="predicted"/>
<feature type="compositionally biased region" description="Pro residues" evidence="6">
    <location>
        <begin position="246"/>
        <end position="260"/>
    </location>
</feature>
<keyword evidence="2" id="KW-0378">Hydrolase</keyword>
<evidence type="ECO:0000256" key="6">
    <source>
        <dbReference type="SAM" id="MobiDB-lite"/>
    </source>
</evidence>
<evidence type="ECO:0000256" key="3">
    <source>
        <dbReference type="ARBA" id="ARBA00023043"/>
    </source>
</evidence>
<keyword evidence="3 5" id="KW-0040">ANK repeat</keyword>
<protein>
    <recommendedName>
        <fullName evidence="7">Beta-hexosaminidase bacterial type N-terminal domain-containing protein</fullName>
    </recommendedName>
</protein>
<dbReference type="Gene3D" id="3.30.379.10">
    <property type="entry name" value="Chitobiase/beta-hexosaminidase domain 2-like"/>
    <property type="match status" value="1"/>
</dbReference>
<dbReference type="SUPFAM" id="SSF55545">
    <property type="entry name" value="beta-N-acetylhexosaminidase-like domain"/>
    <property type="match status" value="1"/>
</dbReference>
<dbReference type="GO" id="GO:0016798">
    <property type="term" value="F:hydrolase activity, acting on glycosyl bonds"/>
    <property type="evidence" value="ECO:0007669"/>
    <property type="project" value="UniProtKB-KW"/>
</dbReference>
<keyword evidence="4" id="KW-0326">Glycosidase</keyword>
<dbReference type="GO" id="GO:0085020">
    <property type="term" value="P:protein K6-linked ubiquitination"/>
    <property type="evidence" value="ECO:0007669"/>
    <property type="project" value="TreeGrafter"/>
</dbReference>
<feature type="compositionally biased region" description="Acidic residues" evidence="6">
    <location>
        <begin position="1"/>
        <end position="20"/>
    </location>
</feature>
<dbReference type="InterPro" id="IPR002110">
    <property type="entry name" value="Ankyrin_rpt"/>
</dbReference>
<name>A0AAD7U898_9STRA</name>
<dbReference type="Proteomes" id="UP001230188">
    <property type="component" value="Unassembled WGS sequence"/>
</dbReference>
<dbReference type="SMART" id="SM00248">
    <property type="entry name" value="ANK"/>
    <property type="match status" value="3"/>
</dbReference>
<dbReference type="PRINTS" id="PR01415">
    <property type="entry name" value="ANKYRIN"/>
</dbReference>
<feature type="repeat" description="ANK" evidence="5">
    <location>
        <begin position="66"/>
        <end position="98"/>
    </location>
</feature>
<dbReference type="PROSITE" id="PS50088">
    <property type="entry name" value="ANK_REPEAT"/>
    <property type="match status" value="3"/>
</dbReference>
<feature type="repeat" description="ANK" evidence="5">
    <location>
        <begin position="178"/>
        <end position="210"/>
    </location>
</feature>
<evidence type="ECO:0000313" key="8">
    <source>
        <dbReference type="EMBL" id="KAJ8600071.1"/>
    </source>
</evidence>
<dbReference type="InterPro" id="IPR015882">
    <property type="entry name" value="HEX_bac_N"/>
</dbReference>
<dbReference type="Pfam" id="PF12796">
    <property type="entry name" value="Ank_2"/>
    <property type="match status" value="1"/>
</dbReference>
<evidence type="ECO:0000256" key="4">
    <source>
        <dbReference type="ARBA" id="ARBA00023295"/>
    </source>
</evidence>
<dbReference type="InterPro" id="IPR036770">
    <property type="entry name" value="Ankyrin_rpt-contain_sf"/>
</dbReference>
<evidence type="ECO:0000259" key="7">
    <source>
        <dbReference type="Pfam" id="PF02838"/>
    </source>
</evidence>
<dbReference type="PROSITE" id="PS50297">
    <property type="entry name" value="ANK_REP_REGION"/>
    <property type="match status" value="3"/>
</dbReference>
<evidence type="ECO:0000256" key="5">
    <source>
        <dbReference type="PROSITE-ProRule" id="PRU00023"/>
    </source>
</evidence>
<dbReference type="GO" id="GO:0004842">
    <property type="term" value="F:ubiquitin-protein transferase activity"/>
    <property type="evidence" value="ECO:0007669"/>
    <property type="project" value="TreeGrafter"/>
</dbReference>